<dbReference type="PANTHER" id="PTHR22958">
    <property type="entry name" value="GLYCEROPHOSPHORYL DIESTER PHOSPHODIESTERASE"/>
    <property type="match status" value="1"/>
</dbReference>
<evidence type="ECO:0000259" key="6">
    <source>
        <dbReference type="PROSITE" id="PS51382"/>
    </source>
</evidence>
<dbReference type="InterPro" id="IPR051578">
    <property type="entry name" value="GDPD"/>
</dbReference>
<dbReference type="CDD" id="cd08606">
    <property type="entry name" value="GDPD_YPL110cp_fungi"/>
    <property type="match status" value="1"/>
</dbReference>
<accession>A0A9Q8Z1T3</accession>
<feature type="compositionally biased region" description="Basic and acidic residues" evidence="5">
    <location>
        <begin position="610"/>
        <end position="619"/>
    </location>
</feature>
<dbReference type="SUPFAM" id="SSF48403">
    <property type="entry name" value="Ankyrin repeat"/>
    <property type="match status" value="1"/>
</dbReference>
<dbReference type="InterPro" id="IPR030395">
    <property type="entry name" value="GP_PDE_dom"/>
</dbReference>
<dbReference type="PROSITE" id="PS51704">
    <property type="entry name" value="GP_PDE"/>
    <property type="match status" value="1"/>
</dbReference>
<keyword evidence="1" id="KW-0677">Repeat</keyword>
<organism evidence="8 9">
    <name type="scientific">Curvularia clavata</name>
    <dbReference type="NCBI Taxonomy" id="95742"/>
    <lineage>
        <taxon>Eukaryota</taxon>
        <taxon>Fungi</taxon>
        <taxon>Dikarya</taxon>
        <taxon>Ascomycota</taxon>
        <taxon>Pezizomycotina</taxon>
        <taxon>Dothideomycetes</taxon>
        <taxon>Pleosporomycetidae</taxon>
        <taxon>Pleosporales</taxon>
        <taxon>Pleosporineae</taxon>
        <taxon>Pleosporaceae</taxon>
        <taxon>Curvularia</taxon>
    </lineage>
</organism>
<gene>
    <name evidence="8" type="ORF">yc1106_01851</name>
</gene>
<evidence type="ECO:0000256" key="1">
    <source>
        <dbReference type="ARBA" id="ARBA00022737"/>
    </source>
</evidence>
<keyword evidence="9" id="KW-1185">Reference proteome</keyword>
<feature type="domain" description="GP-PDE" evidence="7">
    <location>
        <begin position="811"/>
        <end position="1148"/>
    </location>
</feature>
<dbReference type="Pfam" id="PF03009">
    <property type="entry name" value="GDPD"/>
    <property type="match status" value="1"/>
</dbReference>
<dbReference type="PROSITE" id="PS50088">
    <property type="entry name" value="ANK_REPEAT"/>
    <property type="match status" value="3"/>
</dbReference>
<feature type="repeat" description="ANK" evidence="4">
    <location>
        <begin position="456"/>
        <end position="488"/>
    </location>
</feature>
<dbReference type="Pfam" id="PF25329">
    <property type="entry name" value="C2_GDE1"/>
    <property type="match status" value="1"/>
</dbReference>
<dbReference type="InterPro" id="IPR036770">
    <property type="entry name" value="Ankyrin_rpt-contain_sf"/>
</dbReference>
<dbReference type="PANTHER" id="PTHR22958:SF1">
    <property type="entry name" value="GLYCEROPHOSPHOCHOLINE PHOSPHODIESTERASE GPCPD1"/>
    <property type="match status" value="1"/>
</dbReference>
<feature type="region of interest" description="Disordered" evidence="5">
    <location>
        <begin position="310"/>
        <end position="336"/>
    </location>
</feature>
<feature type="repeat" description="ANK" evidence="4">
    <location>
        <begin position="489"/>
        <end position="511"/>
    </location>
</feature>
<evidence type="ECO:0000256" key="5">
    <source>
        <dbReference type="SAM" id="MobiDB-lite"/>
    </source>
</evidence>
<dbReference type="PROSITE" id="PS50007">
    <property type="entry name" value="PIPLC_X_DOMAIN"/>
    <property type="match status" value="1"/>
</dbReference>
<dbReference type="InterPro" id="IPR017946">
    <property type="entry name" value="PLC-like_Pdiesterase_TIM-brl"/>
</dbReference>
<dbReference type="SUPFAM" id="SSF51695">
    <property type="entry name" value="PLC-like phosphodiesterases"/>
    <property type="match status" value="1"/>
</dbReference>
<feature type="region of interest" description="Disordered" evidence="5">
    <location>
        <begin position="895"/>
        <end position="940"/>
    </location>
</feature>
<proteinExistence type="predicted"/>
<reference evidence="8" key="1">
    <citation type="submission" date="2021-12" db="EMBL/GenBank/DDBJ databases">
        <title>Curvularia clavata genome.</title>
        <authorList>
            <person name="Cao Y."/>
        </authorList>
    </citation>
    <scope>NUCLEOTIDE SEQUENCE</scope>
    <source>
        <strain evidence="8">Yc1106</strain>
    </source>
</reference>
<dbReference type="CDD" id="cd14484">
    <property type="entry name" value="SPX_GDE1_like"/>
    <property type="match status" value="1"/>
</dbReference>
<dbReference type="Proteomes" id="UP001056012">
    <property type="component" value="Chromosome 1"/>
</dbReference>
<dbReference type="OrthoDB" id="197419at2759"/>
<dbReference type="InterPro" id="IPR004331">
    <property type="entry name" value="SPX_dom"/>
</dbReference>
<dbReference type="Gene3D" id="3.20.20.190">
    <property type="entry name" value="Phosphatidylinositol (PI) phosphodiesterase"/>
    <property type="match status" value="1"/>
</dbReference>
<dbReference type="AlphaFoldDB" id="A0A9Q8Z1T3"/>
<name>A0A9Q8Z1T3_CURCL</name>
<dbReference type="GO" id="GO:0046475">
    <property type="term" value="P:glycerophospholipid catabolic process"/>
    <property type="evidence" value="ECO:0007669"/>
    <property type="project" value="TreeGrafter"/>
</dbReference>
<evidence type="ECO:0000256" key="3">
    <source>
        <dbReference type="ARBA" id="ARBA00023043"/>
    </source>
</evidence>
<dbReference type="InterPro" id="IPR002110">
    <property type="entry name" value="Ankyrin_rpt"/>
</dbReference>
<feature type="domain" description="SPX" evidence="6">
    <location>
        <begin position="1"/>
        <end position="144"/>
    </location>
</feature>
<keyword evidence="2" id="KW-0378">Hydrolase</keyword>
<feature type="repeat" description="ANK" evidence="4">
    <location>
        <begin position="527"/>
        <end position="559"/>
    </location>
</feature>
<dbReference type="GO" id="GO:0047389">
    <property type="term" value="F:glycerophosphocholine phosphodiesterase activity"/>
    <property type="evidence" value="ECO:0007669"/>
    <property type="project" value="TreeGrafter"/>
</dbReference>
<keyword evidence="3 4" id="KW-0040">ANK repeat</keyword>
<dbReference type="Pfam" id="PF12796">
    <property type="entry name" value="Ank_2"/>
    <property type="match status" value="2"/>
</dbReference>
<dbReference type="Gene3D" id="1.25.40.20">
    <property type="entry name" value="Ankyrin repeat-containing domain"/>
    <property type="match status" value="2"/>
</dbReference>
<dbReference type="Pfam" id="PF03105">
    <property type="entry name" value="SPX"/>
    <property type="match status" value="1"/>
</dbReference>
<dbReference type="PROSITE" id="PS51382">
    <property type="entry name" value="SPX"/>
    <property type="match status" value="1"/>
</dbReference>
<feature type="region of interest" description="Disordered" evidence="5">
    <location>
        <begin position="1149"/>
        <end position="1215"/>
    </location>
</feature>
<feature type="compositionally biased region" description="Low complexity" evidence="5">
    <location>
        <begin position="1184"/>
        <end position="1209"/>
    </location>
</feature>
<sequence length="1215" mass="134049">MKFGHNLPRNQVPEWATSYINYKGLKKLIKNAAEASKNGSDPDLTEFFFSLDRNLEDVDNFYNRKYAEFSRRLRILHGRYGRAAQLPEGIDKDEAQDLMGALLELRGSMRKLQWYGEVNRRGFIKITKKLDKKIKTACLQEPYLASKVNPKPFAHNLPLNQDMKAVNEWLSGLGDIKTFDDTGSTHSAGSLGRVPGRSLHLPSGLLDAVDLAIRNDQAEDLGVQIAEAAANNGITSSSMQQVLLNFLQRSISCRSKECIKRLLQDIISLDEEDDINKRNCIHRLVINIGRSKSGDTFGVDGTLLPSSGENGNFIVPATDPNRQPRPCTTTEEESTQLLSENDESVRLLIFLLDELRAEQRNALQSRDSYGRLPLHYAAQYGFVIICQVVIKHMQDWGQFDVSRGIDSPHWQDADGNAPLHLSVMGGHVLTTKTLLEAENWRGTNKERRASRISTARSGAVLALATRSNFVDIVKLLVEADVDVNYQDEGGETALHMAARYGYDQCAKVLLEGSNTNKAEVDIPEKTFAWTPLFIACVDDHLSIVELLAAAGADLHRCDNSGWTAKEHAALRGHMQIAERLCELAPTSVSPSVAPTDARISRSGSPPQNSLDERRSKNLNRDTNVSIQKPPEPVKTFGHRYLTNETMVLVSLGSMDVRKDIPAVKLDDIPLADAHATQLDTALSLVVQASGAKGDPTIIDLPIQDNIATEPITFMTSDITKVKLLFDLVPTYAGTHERSMGRAVALLSTIKTSVGSKRIPLQGDMKVPIVAASTLDVIGSVNFNFLIITPFHHPNMSITEQHTYWKKMAATTMVIGHRGLGKNTASRTSLQLGENTIQSFISAANLGAEYVEFDVQLTKDHVPVIYHDFLVSETGIDAPVHTLTLDQFLHIGEGSNPRYARTGSPDRTPNLNGTEEDRPSVRRPRSYSVDNSKQRNIHTDRAEELTERMKYTRDFKKKGFKGNSRGYSIQSSFTTLERMFDEVPQSVGFNVEMKYPMLHESEEEEMDQYAVELNSFVDTILEKVYDKMGERNIIFSSFNPDICLMLSFKQPSIPVLFLTDAGTSPVGDVRAASLQEAIRFASRWNLLGVVSAATPLVMCPRLVKVVKESGLVCVSYGILNNDPKNVLVQKKEGIDAVIVDSVLRVRQGLQAPNQDGTNGAEGNPLSLAVPSESVPSIKEASEAMENGTTETNGVNGVNVTNGVNGTNGTVQQPSGQ</sequence>
<evidence type="ECO:0000256" key="4">
    <source>
        <dbReference type="PROSITE-ProRule" id="PRU00023"/>
    </source>
</evidence>
<feature type="region of interest" description="Disordered" evidence="5">
    <location>
        <begin position="587"/>
        <end position="631"/>
    </location>
</feature>
<dbReference type="EMBL" id="CP089274">
    <property type="protein sequence ID" value="USP74577.1"/>
    <property type="molecule type" value="Genomic_DNA"/>
</dbReference>
<dbReference type="InterPro" id="IPR057506">
    <property type="entry name" value="C2_GPCPD1"/>
</dbReference>
<evidence type="ECO:0000256" key="2">
    <source>
        <dbReference type="ARBA" id="ARBA00022801"/>
    </source>
</evidence>
<dbReference type="SMART" id="SM00248">
    <property type="entry name" value="ANK"/>
    <property type="match status" value="7"/>
</dbReference>
<evidence type="ECO:0000313" key="9">
    <source>
        <dbReference type="Proteomes" id="UP001056012"/>
    </source>
</evidence>
<dbReference type="PROSITE" id="PS50297">
    <property type="entry name" value="ANK_REP_REGION"/>
    <property type="match status" value="1"/>
</dbReference>
<evidence type="ECO:0000313" key="8">
    <source>
        <dbReference type="EMBL" id="USP74577.1"/>
    </source>
</evidence>
<evidence type="ECO:0000259" key="7">
    <source>
        <dbReference type="PROSITE" id="PS51704"/>
    </source>
</evidence>
<protein>
    <submittedName>
        <fullName evidence="8">Uncharacterized protein</fullName>
    </submittedName>
</protein>
<dbReference type="VEuPathDB" id="FungiDB:yc1106_01851"/>